<keyword evidence="1" id="KW-1133">Transmembrane helix</keyword>
<comment type="caution">
    <text evidence="2">The sequence shown here is derived from an EMBL/GenBank/DDBJ whole genome shotgun (WGS) entry which is preliminary data.</text>
</comment>
<organism evidence="2 3">
    <name type="scientific">Solanum tuberosum</name>
    <name type="common">Potato</name>
    <dbReference type="NCBI Taxonomy" id="4113"/>
    <lineage>
        <taxon>Eukaryota</taxon>
        <taxon>Viridiplantae</taxon>
        <taxon>Streptophyta</taxon>
        <taxon>Embryophyta</taxon>
        <taxon>Tracheophyta</taxon>
        <taxon>Spermatophyta</taxon>
        <taxon>Magnoliopsida</taxon>
        <taxon>eudicotyledons</taxon>
        <taxon>Gunneridae</taxon>
        <taxon>Pentapetalae</taxon>
        <taxon>asterids</taxon>
        <taxon>lamiids</taxon>
        <taxon>Solanales</taxon>
        <taxon>Solanaceae</taxon>
        <taxon>Solanoideae</taxon>
        <taxon>Solaneae</taxon>
        <taxon>Solanum</taxon>
    </lineage>
</organism>
<feature type="transmembrane region" description="Helical" evidence="1">
    <location>
        <begin position="6"/>
        <end position="25"/>
    </location>
</feature>
<keyword evidence="3" id="KW-1185">Reference proteome</keyword>
<evidence type="ECO:0000313" key="3">
    <source>
        <dbReference type="Proteomes" id="UP000826656"/>
    </source>
</evidence>
<evidence type="ECO:0000313" key="2">
    <source>
        <dbReference type="EMBL" id="KAH0738284.1"/>
    </source>
</evidence>
<protein>
    <submittedName>
        <fullName evidence="2">Uncharacterized protein</fullName>
    </submittedName>
</protein>
<reference evidence="2 3" key="1">
    <citation type="journal article" date="2021" name="bioRxiv">
        <title>Chromosome-scale and haplotype-resolved genome assembly of a tetraploid potato cultivar.</title>
        <authorList>
            <person name="Sun H."/>
            <person name="Jiao W.-B."/>
            <person name="Krause K."/>
            <person name="Campoy J.A."/>
            <person name="Goel M."/>
            <person name="Folz-Donahue K."/>
            <person name="Kukat C."/>
            <person name="Huettel B."/>
            <person name="Schneeberger K."/>
        </authorList>
    </citation>
    <scope>NUCLEOTIDE SEQUENCE [LARGE SCALE GENOMIC DNA]</scope>
    <source>
        <strain evidence="2">SolTubOtavaFocal</strain>
        <tissue evidence="2">Leaves</tissue>
    </source>
</reference>
<proteinExistence type="predicted"/>
<sequence length="109" mass="12299">MSSGVNWGWALSLLAALLYLLPLILRFRRILEEWTAFHGGCCWIESYWRYHHPPGSFFLARLGTYRWLGRLGDIGDRPRASLSSWAGSVLLAGCPRVALSSWAGSMTAW</sequence>
<keyword evidence="1" id="KW-0472">Membrane</keyword>
<keyword evidence="1" id="KW-0812">Transmembrane</keyword>
<dbReference type="Proteomes" id="UP000826656">
    <property type="component" value="Unassembled WGS sequence"/>
</dbReference>
<gene>
    <name evidence="2" type="ORF">KY290_036989</name>
</gene>
<name>A0ABQ7TVK9_SOLTU</name>
<accession>A0ABQ7TVK9</accession>
<evidence type="ECO:0000256" key="1">
    <source>
        <dbReference type="SAM" id="Phobius"/>
    </source>
</evidence>
<dbReference type="EMBL" id="JAIVGD010000028">
    <property type="protein sequence ID" value="KAH0738284.1"/>
    <property type="molecule type" value="Genomic_DNA"/>
</dbReference>